<dbReference type="Gene3D" id="4.10.240.10">
    <property type="entry name" value="Zn(2)-C6 fungal-type DNA-binding domain"/>
    <property type="match status" value="1"/>
</dbReference>
<dbReference type="CDD" id="cd00067">
    <property type="entry name" value="GAL4"/>
    <property type="match status" value="1"/>
</dbReference>
<dbReference type="PROSITE" id="PS00463">
    <property type="entry name" value="ZN2_CY6_FUNGAL_1"/>
    <property type="match status" value="1"/>
</dbReference>
<dbReference type="PROSITE" id="PS50048">
    <property type="entry name" value="ZN2_CY6_FUNGAL_2"/>
    <property type="match status" value="1"/>
</dbReference>
<proteinExistence type="predicted"/>
<dbReference type="PANTHER" id="PTHR38111:SF11">
    <property type="entry name" value="TRANSCRIPTION FACTOR DOMAIN-CONTAINING PROTEIN-RELATED"/>
    <property type="match status" value="1"/>
</dbReference>
<gene>
    <name evidence="3" type="ORF">CEP54_011570</name>
</gene>
<protein>
    <recommendedName>
        <fullName evidence="2">Zn(2)-C6 fungal-type domain-containing protein</fullName>
    </recommendedName>
</protein>
<dbReference type="SUPFAM" id="SSF57701">
    <property type="entry name" value="Zn2/Cys6 DNA-binding domain"/>
    <property type="match status" value="1"/>
</dbReference>
<dbReference type="Pfam" id="PF00172">
    <property type="entry name" value="Zn_clus"/>
    <property type="match status" value="1"/>
</dbReference>
<evidence type="ECO:0000256" key="1">
    <source>
        <dbReference type="ARBA" id="ARBA00023242"/>
    </source>
</evidence>
<keyword evidence="1" id="KW-0539">Nucleus</keyword>
<dbReference type="Pfam" id="PF11951">
    <property type="entry name" value="Fungal_trans_2"/>
    <property type="match status" value="1"/>
</dbReference>
<keyword evidence="4" id="KW-1185">Reference proteome</keyword>
<dbReference type="InterPro" id="IPR036864">
    <property type="entry name" value="Zn2-C6_fun-type_DNA-bd_sf"/>
</dbReference>
<dbReference type="PANTHER" id="PTHR38111">
    <property type="entry name" value="ZN(2)-C6 FUNGAL-TYPE DOMAIN-CONTAINING PROTEIN-RELATED"/>
    <property type="match status" value="1"/>
</dbReference>
<reference evidence="3 4" key="1">
    <citation type="submission" date="2017-06" db="EMBL/GenBank/DDBJ databases">
        <title>Comparative genomic analysis of Ambrosia Fusariam Clade fungi.</title>
        <authorList>
            <person name="Stajich J.E."/>
            <person name="Carrillo J."/>
            <person name="Kijimoto T."/>
            <person name="Eskalen A."/>
            <person name="O'Donnell K."/>
            <person name="Kasson M."/>
        </authorList>
    </citation>
    <scope>NUCLEOTIDE SEQUENCE [LARGE SCALE GENOMIC DNA]</scope>
    <source>
        <strain evidence="3 4">NRRL62584</strain>
    </source>
</reference>
<dbReference type="OrthoDB" id="3525185at2759"/>
<evidence type="ECO:0000259" key="2">
    <source>
        <dbReference type="PROSITE" id="PS50048"/>
    </source>
</evidence>
<dbReference type="EMBL" id="NKCI01000153">
    <property type="protein sequence ID" value="RSL51158.1"/>
    <property type="molecule type" value="Genomic_DNA"/>
</dbReference>
<dbReference type="STRING" id="1325734.A0A428PDL6"/>
<dbReference type="InterPro" id="IPR053178">
    <property type="entry name" value="Osmoadaptation_assoc"/>
</dbReference>
<accession>A0A428PDL6</accession>
<organism evidence="3 4">
    <name type="scientific">Fusarium duplospermum</name>
    <dbReference type="NCBI Taxonomy" id="1325734"/>
    <lineage>
        <taxon>Eukaryota</taxon>
        <taxon>Fungi</taxon>
        <taxon>Dikarya</taxon>
        <taxon>Ascomycota</taxon>
        <taxon>Pezizomycotina</taxon>
        <taxon>Sordariomycetes</taxon>
        <taxon>Hypocreomycetidae</taxon>
        <taxon>Hypocreales</taxon>
        <taxon>Nectriaceae</taxon>
        <taxon>Fusarium</taxon>
        <taxon>Fusarium solani species complex</taxon>
    </lineage>
</organism>
<sequence length="431" mass="48193">MPRRSRGCAACRRRRIGCDGELPVCRQCRIMNRQCSGPLQGALVIDQTDRIITKNRPKPEMIHQPSNQSMFAHAFINEFISFITARNEQSRRQSWLTELQSGSMAEQGPALELSMQATALAYCGTVSGNPAAVREACNIYGRALTKHSRSLTHDLSSPKAASLGTCVMLSFFEAICSTNPVAYGTHLQAAKKMLALMPCVAGYKDELVIWQLGQHVQSQSLFVMIATPDQYLQHAPVPACWTRTTETEEQPATSQQGVGRLMYDLFYLTDVLVRRSCTAETDTHLNTDIIPEIDQLWFEFKEQATQLGELIQWPVPSGAQYQDPFIAMVVAYFGASWVLLSVLESHICNHQLEDSCHAILESSRFLRGKNLGCAHLRMFFPLTVVAMYGPCSEHRETAYRLLGQRIQNTAFKGMGAVAISRVRSSRISYDE</sequence>
<evidence type="ECO:0000313" key="3">
    <source>
        <dbReference type="EMBL" id="RSL51158.1"/>
    </source>
</evidence>
<evidence type="ECO:0000313" key="4">
    <source>
        <dbReference type="Proteomes" id="UP000288168"/>
    </source>
</evidence>
<dbReference type="SMART" id="SM00066">
    <property type="entry name" value="GAL4"/>
    <property type="match status" value="1"/>
</dbReference>
<name>A0A428PDL6_9HYPO</name>
<comment type="caution">
    <text evidence="3">The sequence shown here is derived from an EMBL/GenBank/DDBJ whole genome shotgun (WGS) entry which is preliminary data.</text>
</comment>
<dbReference type="GO" id="GO:0000981">
    <property type="term" value="F:DNA-binding transcription factor activity, RNA polymerase II-specific"/>
    <property type="evidence" value="ECO:0007669"/>
    <property type="project" value="InterPro"/>
</dbReference>
<dbReference type="AlphaFoldDB" id="A0A428PDL6"/>
<dbReference type="InterPro" id="IPR001138">
    <property type="entry name" value="Zn2Cys6_DnaBD"/>
</dbReference>
<dbReference type="GO" id="GO:0008270">
    <property type="term" value="F:zinc ion binding"/>
    <property type="evidence" value="ECO:0007669"/>
    <property type="project" value="InterPro"/>
</dbReference>
<feature type="domain" description="Zn(2)-C6 fungal-type" evidence="2">
    <location>
        <begin position="7"/>
        <end position="36"/>
    </location>
</feature>
<dbReference type="Proteomes" id="UP000288168">
    <property type="component" value="Unassembled WGS sequence"/>
</dbReference>
<dbReference type="InterPro" id="IPR021858">
    <property type="entry name" value="Fun_TF"/>
</dbReference>